<comment type="caution">
    <text evidence="1">The sequence shown here is derived from an EMBL/GenBank/DDBJ whole genome shotgun (WGS) entry which is preliminary data.</text>
</comment>
<evidence type="ECO:0000313" key="2">
    <source>
        <dbReference type="Proteomes" id="UP000824120"/>
    </source>
</evidence>
<dbReference type="AlphaFoldDB" id="A0A9J5ZMN5"/>
<dbReference type="Proteomes" id="UP000824120">
    <property type="component" value="Chromosome 4"/>
</dbReference>
<evidence type="ECO:0000313" key="1">
    <source>
        <dbReference type="EMBL" id="KAG5613421.1"/>
    </source>
</evidence>
<sequence>MGDLVHHGPPQNQNFPLALLSSKTPTSQFLHQRGPNVSPACHLCNSPKKTSVISFLSAQMSSHSETNYSEGETAARP</sequence>
<protein>
    <submittedName>
        <fullName evidence="1">Uncharacterized protein</fullName>
    </submittedName>
</protein>
<proteinExistence type="predicted"/>
<reference evidence="1 2" key="1">
    <citation type="submission" date="2020-09" db="EMBL/GenBank/DDBJ databases">
        <title>De no assembly of potato wild relative species, Solanum commersonii.</title>
        <authorList>
            <person name="Cho K."/>
        </authorList>
    </citation>
    <scope>NUCLEOTIDE SEQUENCE [LARGE SCALE GENOMIC DNA]</scope>
    <source>
        <strain evidence="1">LZ3.2</strain>
        <tissue evidence="1">Leaf</tissue>
    </source>
</reference>
<organism evidence="1 2">
    <name type="scientific">Solanum commersonii</name>
    <name type="common">Commerson's wild potato</name>
    <name type="synonym">Commerson's nightshade</name>
    <dbReference type="NCBI Taxonomy" id="4109"/>
    <lineage>
        <taxon>Eukaryota</taxon>
        <taxon>Viridiplantae</taxon>
        <taxon>Streptophyta</taxon>
        <taxon>Embryophyta</taxon>
        <taxon>Tracheophyta</taxon>
        <taxon>Spermatophyta</taxon>
        <taxon>Magnoliopsida</taxon>
        <taxon>eudicotyledons</taxon>
        <taxon>Gunneridae</taxon>
        <taxon>Pentapetalae</taxon>
        <taxon>asterids</taxon>
        <taxon>lamiids</taxon>
        <taxon>Solanales</taxon>
        <taxon>Solanaceae</taxon>
        <taxon>Solanoideae</taxon>
        <taxon>Solaneae</taxon>
        <taxon>Solanum</taxon>
    </lineage>
</organism>
<gene>
    <name evidence="1" type="ORF">H5410_024702</name>
</gene>
<dbReference type="EMBL" id="JACXVP010000004">
    <property type="protein sequence ID" value="KAG5613421.1"/>
    <property type="molecule type" value="Genomic_DNA"/>
</dbReference>
<name>A0A9J5ZMN5_SOLCO</name>
<keyword evidence="2" id="KW-1185">Reference proteome</keyword>
<accession>A0A9J5ZMN5</accession>